<dbReference type="EMBL" id="QXXA01000011">
    <property type="protein sequence ID" value="NBI07252.1"/>
    <property type="molecule type" value="Genomic_DNA"/>
</dbReference>
<dbReference type="GO" id="GO:1904680">
    <property type="term" value="F:peptide transmembrane transporter activity"/>
    <property type="evidence" value="ECO:0007669"/>
    <property type="project" value="TreeGrafter"/>
</dbReference>
<comment type="caution">
    <text evidence="4">The sequence shown here is derived from an EMBL/GenBank/DDBJ whole genome shotgun (WGS) entry which is preliminary data.</text>
</comment>
<evidence type="ECO:0000313" key="5">
    <source>
        <dbReference type="Proteomes" id="UP000467132"/>
    </source>
</evidence>
<dbReference type="Gene3D" id="3.90.76.10">
    <property type="entry name" value="Dipeptide-binding Protein, Domain 1"/>
    <property type="match status" value="1"/>
</dbReference>
<dbReference type="CDD" id="cd00995">
    <property type="entry name" value="PBP2_NikA_DppA_OppA_like"/>
    <property type="match status" value="1"/>
</dbReference>
<dbReference type="GO" id="GO:0043190">
    <property type="term" value="C:ATP-binding cassette (ABC) transporter complex"/>
    <property type="evidence" value="ECO:0007669"/>
    <property type="project" value="InterPro"/>
</dbReference>
<feature type="region of interest" description="Disordered" evidence="1">
    <location>
        <begin position="49"/>
        <end position="69"/>
    </location>
</feature>
<feature type="domain" description="Solute-binding protein family 5" evidence="3">
    <location>
        <begin position="118"/>
        <end position="462"/>
    </location>
</feature>
<dbReference type="PANTHER" id="PTHR30290">
    <property type="entry name" value="PERIPLASMIC BINDING COMPONENT OF ABC TRANSPORTER"/>
    <property type="match status" value="1"/>
</dbReference>
<dbReference type="Proteomes" id="UP000467132">
    <property type="component" value="Unassembled WGS sequence"/>
</dbReference>
<organism evidence="4 5">
    <name type="scientific">Senegalia massiliensis</name>
    <dbReference type="NCBI Taxonomy" id="1720316"/>
    <lineage>
        <taxon>Bacteria</taxon>
        <taxon>Bacillati</taxon>
        <taxon>Bacillota</taxon>
        <taxon>Clostridia</taxon>
        <taxon>Eubacteriales</taxon>
        <taxon>Clostridiaceae</taxon>
        <taxon>Senegalia</taxon>
    </lineage>
</organism>
<proteinExistence type="predicted"/>
<keyword evidence="2" id="KW-1133">Transmembrane helix</keyword>
<sequence>MIIQLKVCYTFFDLKIKNGGLSMNKKVLTLFLILVISTSFIFIACGDENSSDDKQDKQVSKNEKEDEGKKVEGGQMIFRVSSDSRVIHPLYGNDRTTLTLVNHIFAPLYNLKGEDIDYWLAEKVEPSEDYLSYKVKLKDELTWHDGEVLDADDLVFTFNTIMDKKQGSHLRDSFVTTEGEVKIEKIDDLTVKFILPEVQIGFLDTIGGIRMFPEHVYGDIENIQASDVNNNPVGSGSFKFEERKSGESITLSKFDNFFKGTPHLDNVVYRVIPETSSAEIALQNGEIDAMSITADKVEKFEESNNILAFDEDRLDYIIFNQNGGKLDNENLRKAIAYALDRDELLKANYLSTDYAKPAYSFFADKTLYKTDDVEKYEYNIEKAKELLEESGLKDINLTMVYRGKDNVRELLVQQYLKEIGINVELKAMDMASFFNALFEKEHQDEYDLAFNGYIYGKEPSTYAQVFKAESMNNVSGYKNEEVDKLWDEAAKEKDSSKREKLYEKIQKEIIKDAAMYPIDYGYAIVAVNPKFKGLEDAAPAPIHMFDDLSQIYMVE</sequence>
<dbReference type="InterPro" id="IPR039424">
    <property type="entry name" value="SBP_5"/>
</dbReference>
<dbReference type="InterPro" id="IPR030678">
    <property type="entry name" value="Peptide/Ni-bd"/>
</dbReference>
<evidence type="ECO:0000313" key="4">
    <source>
        <dbReference type="EMBL" id="NBI07252.1"/>
    </source>
</evidence>
<evidence type="ECO:0000259" key="3">
    <source>
        <dbReference type="Pfam" id="PF00496"/>
    </source>
</evidence>
<dbReference type="InterPro" id="IPR000914">
    <property type="entry name" value="SBP_5_dom"/>
</dbReference>
<feature type="transmembrane region" description="Helical" evidence="2">
    <location>
        <begin position="27"/>
        <end position="44"/>
    </location>
</feature>
<dbReference type="Gene3D" id="3.40.190.10">
    <property type="entry name" value="Periplasmic binding protein-like II"/>
    <property type="match status" value="1"/>
</dbReference>
<evidence type="ECO:0000256" key="2">
    <source>
        <dbReference type="SAM" id="Phobius"/>
    </source>
</evidence>
<dbReference type="GO" id="GO:0015833">
    <property type="term" value="P:peptide transport"/>
    <property type="evidence" value="ECO:0007669"/>
    <property type="project" value="TreeGrafter"/>
</dbReference>
<dbReference type="Pfam" id="PF00496">
    <property type="entry name" value="SBP_bac_5"/>
    <property type="match status" value="1"/>
</dbReference>
<dbReference type="PIRSF" id="PIRSF002741">
    <property type="entry name" value="MppA"/>
    <property type="match status" value="1"/>
</dbReference>
<dbReference type="SUPFAM" id="SSF53850">
    <property type="entry name" value="Periplasmic binding protein-like II"/>
    <property type="match status" value="1"/>
</dbReference>
<protein>
    <submittedName>
        <fullName evidence="4">ABC transporter substrate-binding protein</fullName>
    </submittedName>
</protein>
<dbReference type="Gene3D" id="3.10.105.10">
    <property type="entry name" value="Dipeptide-binding Protein, Domain 3"/>
    <property type="match status" value="1"/>
</dbReference>
<feature type="compositionally biased region" description="Basic and acidic residues" evidence="1">
    <location>
        <begin position="51"/>
        <end position="69"/>
    </location>
</feature>
<dbReference type="AlphaFoldDB" id="A0A845R1F1"/>
<dbReference type="PANTHER" id="PTHR30290:SF59">
    <property type="entry name" value="OLIGOPEPTIDE ABC TRANSPORTER,SUBSTRATE-BINDING PROTEIN"/>
    <property type="match status" value="1"/>
</dbReference>
<evidence type="ECO:0000256" key="1">
    <source>
        <dbReference type="SAM" id="MobiDB-lite"/>
    </source>
</evidence>
<keyword evidence="2" id="KW-0472">Membrane</keyword>
<accession>A0A845R1F1</accession>
<keyword evidence="5" id="KW-1185">Reference proteome</keyword>
<keyword evidence="2" id="KW-0812">Transmembrane</keyword>
<reference evidence="4 5" key="1">
    <citation type="submission" date="2018-08" db="EMBL/GenBank/DDBJ databases">
        <title>Murine metabolic-syndrome-specific gut microbial biobank.</title>
        <authorList>
            <person name="Liu C."/>
        </authorList>
    </citation>
    <scope>NUCLEOTIDE SEQUENCE [LARGE SCALE GENOMIC DNA]</scope>
    <source>
        <strain evidence="4 5">583</strain>
    </source>
</reference>
<gene>
    <name evidence="4" type="ORF">D3Z33_10365</name>
</gene>
<name>A0A845R1F1_9CLOT</name>
<dbReference type="GO" id="GO:0042597">
    <property type="term" value="C:periplasmic space"/>
    <property type="evidence" value="ECO:0007669"/>
    <property type="project" value="UniProtKB-ARBA"/>
</dbReference>